<organism evidence="1 2">
    <name type="scientific">Pseudomonas fluorescens ICMP 11288</name>
    <dbReference type="NCBI Taxonomy" id="1198309"/>
    <lineage>
        <taxon>Bacteria</taxon>
        <taxon>Pseudomonadati</taxon>
        <taxon>Pseudomonadota</taxon>
        <taxon>Gammaproteobacteria</taxon>
        <taxon>Pseudomonadales</taxon>
        <taxon>Pseudomonadaceae</taxon>
        <taxon>Pseudomonas</taxon>
    </lineage>
</organism>
<proteinExistence type="predicted"/>
<comment type="caution">
    <text evidence="1">The sequence shown here is derived from an EMBL/GenBank/DDBJ whole genome shotgun (WGS) entry which is preliminary data.</text>
</comment>
<sequence>MINLEDLNERLLTYDYVRSISIKFDEQEMKYNLTLVMADSESLNADEFQFDFKDVSSLNLKKFGGGLTQFIHLKVLRVGSGYDRVIYELSEVEHENIYFTFAGMSEY</sequence>
<reference evidence="1 2" key="1">
    <citation type="submission" date="2015-09" db="EMBL/GenBank/DDBJ databases">
        <title>Genome sequence of ICMP 11288.</title>
        <authorList>
            <person name="Visnovsky S."/>
            <person name="Lu A."/>
            <person name="Panda P."/>
            <person name="Pitman A."/>
        </authorList>
    </citation>
    <scope>NUCLEOTIDE SEQUENCE [LARGE SCALE GENOMIC DNA]</scope>
    <source>
        <strain evidence="1 2">ICMP 11288</strain>
    </source>
</reference>
<gene>
    <name evidence="1" type="ORF">AO063_19485</name>
</gene>
<evidence type="ECO:0000313" key="1">
    <source>
        <dbReference type="EMBL" id="KTB61475.1"/>
    </source>
</evidence>
<name>A0A0W0HL03_PSEFL</name>
<dbReference type="EMBL" id="LKEF01000034">
    <property type="protein sequence ID" value="KTB61475.1"/>
    <property type="molecule type" value="Genomic_DNA"/>
</dbReference>
<accession>A0A0W0HL03</accession>
<dbReference type="AlphaFoldDB" id="A0A0W0HL03"/>
<protein>
    <submittedName>
        <fullName evidence="1">Uncharacterized protein</fullName>
    </submittedName>
</protein>
<evidence type="ECO:0000313" key="2">
    <source>
        <dbReference type="Proteomes" id="UP000054197"/>
    </source>
</evidence>
<dbReference type="Proteomes" id="UP000054197">
    <property type="component" value="Unassembled WGS sequence"/>
</dbReference>
<dbReference type="RefSeq" id="WP_058421386.1">
    <property type="nucleotide sequence ID" value="NZ_LKEF01000034.1"/>
</dbReference>